<keyword evidence="17" id="KW-1185">Reference proteome</keyword>
<dbReference type="GO" id="GO:0044231">
    <property type="term" value="C:host cell presynaptic membrane"/>
    <property type="evidence" value="ECO:0007669"/>
    <property type="project" value="UniProtKB-KW"/>
</dbReference>
<evidence type="ECO:0000256" key="1">
    <source>
        <dbReference type="ARBA" id="ARBA00004175"/>
    </source>
</evidence>
<evidence type="ECO:0000313" key="17">
    <source>
        <dbReference type="Proteomes" id="UP000499080"/>
    </source>
</evidence>
<evidence type="ECO:0000256" key="2">
    <source>
        <dbReference type="ARBA" id="ARBA00004613"/>
    </source>
</evidence>
<dbReference type="GO" id="GO:0006887">
    <property type="term" value="P:exocytosis"/>
    <property type="evidence" value="ECO:0007669"/>
    <property type="project" value="UniProtKB-KW"/>
</dbReference>
<keyword evidence="9" id="KW-0638">Presynaptic neurotoxin</keyword>
<evidence type="ECO:0000256" key="12">
    <source>
        <dbReference type="ARBA" id="ARBA00023298"/>
    </source>
</evidence>
<gene>
    <name evidence="16" type="ORF">AVEN_239092_1</name>
</gene>
<evidence type="ECO:0000256" key="15">
    <source>
        <dbReference type="ARBA" id="ARBA00049811"/>
    </source>
</evidence>
<dbReference type="GO" id="GO:0005576">
    <property type="term" value="C:extracellular region"/>
    <property type="evidence" value="ECO:0007669"/>
    <property type="project" value="UniProtKB-SubCell"/>
</dbReference>
<evidence type="ECO:0000256" key="3">
    <source>
        <dbReference type="ARBA" id="ARBA00022483"/>
    </source>
</evidence>
<keyword evidence="5" id="KW-1052">Target cell membrane</keyword>
<sequence length="206" mass="23482">MYRPLITSNSLIYILTFHIKHGNIDKIREILQLGRLDEKQGHTLLFCAVLCKQFEIVSELLAQGCQVTIAGDSAPFRMALLSGNLKIVELLVVHGADLLIFVTKNPDIFRANGNYLCRLIHFVIQGRTTDVKETLHHLKLSQILRYEVMRLAVACGYTEMVKELLSLDFEINIKSIDCKQSPLEIAISRDNFEMAELLETEKAYLF</sequence>
<dbReference type="SUPFAM" id="SSF48403">
    <property type="entry name" value="Ankyrin repeat"/>
    <property type="match status" value="1"/>
</dbReference>
<name>A0A4Y2W9Z4_ARAVE</name>
<evidence type="ECO:0000313" key="16">
    <source>
        <dbReference type="EMBL" id="GBO33802.1"/>
    </source>
</evidence>
<dbReference type="OrthoDB" id="366390at2759"/>
<dbReference type="SMART" id="SM00248">
    <property type="entry name" value="ANK"/>
    <property type="match status" value="3"/>
</dbReference>
<dbReference type="PANTHER" id="PTHR24198:SF165">
    <property type="entry name" value="ANKYRIN REPEAT-CONTAINING PROTEIN-RELATED"/>
    <property type="match status" value="1"/>
</dbReference>
<evidence type="ECO:0000256" key="11">
    <source>
        <dbReference type="ARBA" id="ARBA00023136"/>
    </source>
</evidence>
<comment type="subcellular location">
    <subcellularLocation>
        <location evidence="2">Secreted</location>
    </subcellularLocation>
    <subcellularLocation>
        <location evidence="1">Target cell membrane</location>
    </subcellularLocation>
</comment>
<comment type="similarity">
    <text evidence="13">Belongs to the cationic peptide 01 (latrotoxin) family. 03 (alpha-latrotoxin) subfamily.</text>
</comment>
<dbReference type="EMBL" id="BGPR01057494">
    <property type="protein sequence ID" value="GBO33802.1"/>
    <property type="molecule type" value="Genomic_DNA"/>
</dbReference>
<keyword evidence="4" id="KW-0964">Secreted</keyword>
<dbReference type="InterPro" id="IPR002110">
    <property type="entry name" value="Ankyrin_rpt"/>
</dbReference>
<evidence type="ECO:0000256" key="5">
    <source>
        <dbReference type="ARBA" id="ARBA00022537"/>
    </source>
</evidence>
<comment type="caution">
    <text evidence="16">The sequence shown here is derived from an EMBL/GenBank/DDBJ whole genome shotgun (WGS) entry which is preliminary data.</text>
</comment>
<keyword evidence="7" id="KW-0528">Neurotoxin</keyword>
<evidence type="ECO:0000256" key="10">
    <source>
        <dbReference type="ARBA" id="ARBA00023043"/>
    </source>
</evidence>
<reference evidence="16 17" key="1">
    <citation type="journal article" date="2019" name="Sci. Rep.">
        <title>Orb-weaving spider Araneus ventricosus genome elucidates the spidroin gene catalogue.</title>
        <authorList>
            <person name="Kono N."/>
            <person name="Nakamura H."/>
            <person name="Ohtoshi R."/>
            <person name="Moran D.A.P."/>
            <person name="Shinohara A."/>
            <person name="Yoshida Y."/>
            <person name="Fujiwara M."/>
            <person name="Mori M."/>
            <person name="Tomita M."/>
            <person name="Arakawa K."/>
        </authorList>
    </citation>
    <scope>NUCLEOTIDE SEQUENCE [LARGE SCALE GENOMIC DNA]</scope>
</reference>
<evidence type="ECO:0000256" key="8">
    <source>
        <dbReference type="ARBA" id="ARBA00022737"/>
    </source>
</evidence>
<organism evidence="16 17">
    <name type="scientific">Araneus ventricosus</name>
    <name type="common">Orbweaver spider</name>
    <name type="synonym">Epeira ventricosa</name>
    <dbReference type="NCBI Taxonomy" id="182803"/>
    <lineage>
        <taxon>Eukaryota</taxon>
        <taxon>Metazoa</taxon>
        <taxon>Ecdysozoa</taxon>
        <taxon>Arthropoda</taxon>
        <taxon>Chelicerata</taxon>
        <taxon>Arachnida</taxon>
        <taxon>Araneae</taxon>
        <taxon>Araneomorphae</taxon>
        <taxon>Entelegynae</taxon>
        <taxon>Araneoidea</taxon>
        <taxon>Araneidae</taxon>
        <taxon>Araneus</taxon>
    </lineage>
</organism>
<keyword evidence="6" id="KW-0800">Toxin</keyword>
<proteinExistence type="inferred from homology"/>
<dbReference type="GO" id="GO:0044218">
    <property type="term" value="C:other organism cell membrane"/>
    <property type="evidence" value="ECO:0007669"/>
    <property type="project" value="UniProtKB-KW"/>
</dbReference>
<keyword evidence="10" id="KW-0040">ANK repeat</keyword>
<evidence type="ECO:0000256" key="13">
    <source>
        <dbReference type="ARBA" id="ARBA00049657"/>
    </source>
</evidence>
<dbReference type="GO" id="GO:0090729">
    <property type="term" value="F:toxin activity"/>
    <property type="evidence" value="ECO:0007669"/>
    <property type="project" value="UniProtKB-KW"/>
</dbReference>
<protein>
    <recommendedName>
        <fullName evidence="15">Alpha-latrotoxin</fullName>
    </recommendedName>
</protein>
<dbReference type="Proteomes" id="UP000499080">
    <property type="component" value="Unassembled WGS sequence"/>
</dbReference>
<accession>A0A4Y2W9Z4</accession>
<dbReference type="AlphaFoldDB" id="A0A4Y2W9Z4"/>
<keyword evidence="12" id="KW-1053">Target membrane</keyword>
<keyword evidence="3" id="KW-0268">Exocytosis</keyword>
<keyword evidence="11" id="KW-0472">Membrane</keyword>
<evidence type="ECO:0000256" key="9">
    <source>
        <dbReference type="ARBA" id="ARBA00023028"/>
    </source>
</evidence>
<comment type="subunit">
    <text evidence="14">Homotetramer in membranes.</text>
</comment>
<evidence type="ECO:0000256" key="7">
    <source>
        <dbReference type="ARBA" id="ARBA00022699"/>
    </source>
</evidence>
<dbReference type="PANTHER" id="PTHR24198">
    <property type="entry name" value="ANKYRIN REPEAT AND PROTEIN KINASE DOMAIN-CONTAINING PROTEIN"/>
    <property type="match status" value="1"/>
</dbReference>
<evidence type="ECO:0000256" key="4">
    <source>
        <dbReference type="ARBA" id="ARBA00022525"/>
    </source>
</evidence>
<keyword evidence="8" id="KW-0677">Repeat</keyword>
<dbReference type="Pfam" id="PF00023">
    <property type="entry name" value="Ank"/>
    <property type="match status" value="1"/>
</dbReference>
<evidence type="ECO:0000256" key="6">
    <source>
        <dbReference type="ARBA" id="ARBA00022656"/>
    </source>
</evidence>
<dbReference type="Gene3D" id="1.25.40.20">
    <property type="entry name" value="Ankyrin repeat-containing domain"/>
    <property type="match status" value="1"/>
</dbReference>
<evidence type="ECO:0000256" key="14">
    <source>
        <dbReference type="ARBA" id="ARBA00049715"/>
    </source>
</evidence>
<dbReference type="InterPro" id="IPR036770">
    <property type="entry name" value="Ankyrin_rpt-contain_sf"/>
</dbReference>